<proteinExistence type="predicted"/>
<dbReference type="Proteomes" id="UP000319004">
    <property type="component" value="Chromosome"/>
</dbReference>
<dbReference type="CDD" id="cd00144">
    <property type="entry name" value="MPP_PPP_family"/>
    <property type="match status" value="1"/>
</dbReference>
<dbReference type="InterPro" id="IPR004843">
    <property type="entry name" value="Calcineurin-like_PHP"/>
</dbReference>
<feature type="domain" description="Calcineurin-like phosphoesterase" evidence="1">
    <location>
        <begin position="1"/>
        <end position="181"/>
    </location>
</feature>
<dbReference type="OrthoDB" id="384253at2"/>
<dbReference type="InterPro" id="IPR050126">
    <property type="entry name" value="Ap4A_hydrolase"/>
</dbReference>
<dbReference type="EC" id="3.1.3.16" evidence="2"/>
<gene>
    <name evidence="2" type="primary">pphA_3</name>
    <name evidence="2" type="ORF">Enr13x_61630</name>
</gene>
<dbReference type="PANTHER" id="PTHR42850:SF4">
    <property type="entry name" value="ZINC-DEPENDENT ENDOPOLYPHOSPHATASE"/>
    <property type="match status" value="1"/>
</dbReference>
<keyword evidence="3" id="KW-1185">Reference proteome</keyword>
<dbReference type="GO" id="GO:0005737">
    <property type="term" value="C:cytoplasm"/>
    <property type="evidence" value="ECO:0007669"/>
    <property type="project" value="TreeGrafter"/>
</dbReference>
<dbReference type="GO" id="GO:0008803">
    <property type="term" value="F:bis(5'-nucleosyl)-tetraphosphatase (symmetrical) activity"/>
    <property type="evidence" value="ECO:0007669"/>
    <property type="project" value="TreeGrafter"/>
</dbReference>
<evidence type="ECO:0000313" key="3">
    <source>
        <dbReference type="Proteomes" id="UP000319004"/>
    </source>
</evidence>
<dbReference type="EMBL" id="CP037423">
    <property type="protein sequence ID" value="QDV46254.1"/>
    <property type="molecule type" value="Genomic_DNA"/>
</dbReference>
<reference evidence="2 3" key="1">
    <citation type="submission" date="2019-03" db="EMBL/GenBank/DDBJ databases">
        <title>Deep-cultivation of Planctomycetes and their phenomic and genomic characterization uncovers novel biology.</title>
        <authorList>
            <person name="Wiegand S."/>
            <person name="Jogler M."/>
            <person name="Boedeker C."/>
            <person name="Pinto D."/>
            <person name="Vollmers J."/>
            <person name="Rivas-Marin E."/>
            <person name="Kohn T."/>
            <person name="Peeters S.H."/>
            <person name="Heuer A."/>
            <person name="Rast P."/>
            <person name="Oberbeckmann S."/>
            <person name="Bunk B."/>
            <person name="Jeske O."/>
            <person name="Meyerdierks A."/>
            <person name="Storesund J.E."/>
            <person name="Kallscheuer N."/>
            <person name="Luecker S."/>
            <person name="Lage O.M."/>
            <person name="Pohl T."/>
            <person name="Merkel B.J."/>
            <person name="Hornburger P."/>
            <person name="Mueller R.-W."/>
            <person name="Bruemmer F."/>
            <person name="Labrenz M."/>
            <person name="Spormann A.M."/>
            <person name="Op den Camp H."/>
            <person name="Overmann J."/>
            <person name="Amann R."/>
            <person name="Jetten M.S.M."/>
            <person name="Mascher T."/>
            <person name="Medema M.H."/>
            <person name="Devos D.P."/>
            <person name="Kaster A.-K."/>
            <person name="Ovreas L."/>
            <person name="Rohde M."/>
            <person name="Galperin M.Y."/>
            <person name="Jogler C."/>
        </authorList>
    </citation>
    <scope>NUCLEOTIDE SEQUENCE [LARGE SCALE GENOMIC DNA]</scope>
    <source>
        <strain evidence="2 3">Enr13</strain>
    </source>
</reference>
<dbReference type="PANTHER" id="PTHR42850">
    <property type="entry name" value="METALLOPHOSPHOESTERASE"/>
    <property type="match status" value="1"/>
</dbReference>
<dbReference type="Gene3D" id="3.60.21.10">
    <property type="match status" value="1"/>
</dbReference>
<organism evidence="2 3">
    <name type="scientific">Stieleria neptunia</name>
    <dbReference type="NCBI Taxonomy" id="2527979"/>
    <lineage>
        <taxon>Bacteria</taxon>
        <taxon>Pseudomonadati</taxon>
        <taxon>Planctomycetota</taxon>
        <taxon>Planctomycetia</taxon>
        <taxon>Pirellulales</taxon>
        <taxon>Pirellulaceae</taxon>
        <taxon>Stieleria</taxon>
    </lineage>
</organism>
<dbReference type="RefSeq" id="WP_145390395.1">
    <property type="nucleotide sequence ID" value="NZ_CP037423.1"/>
</dbReference>
<dbReference type="GO" id="GO:0110154">
    <property type="term" value="P:RNA decapping"/>
    <property type="evidence" value="ECO:0007669"/>
    <property type="project" value="TreeGrafter"/>
</dbReference>
<evidence type="ECO:0000259" key="1">
    <source>
        <dbReference type="Pfam" id="PF00149"/>
    </source>
</evidence>
<evidence type="ECO:0000313" key="2">
    <source>
        <dbReference type="EMBL" id="QDV46254.1"/>
    </source>
</evidence>
<dbReference type="AlphaFoldDB" id="A0A518HZP8"/>
<dbReference type="InterPro" id="IPR029052">
    <property type="entry name" value="Metallo-depent_PP-like"/>
</dbReference>
<keyword evidence="2" id="KW-0378">Hydrolase</keyword>
<protein>
    <submittedName>
        <fullName evidence="2">Serine/threonine-protein phosphatase 1</fullName>
        <ecNumber evidence="2">3.1.3.16</ecNumber>
    </submittedName>
</protein>
<dbReference type="SUPFAM" id="SSF56300">
    <property type="entry name" value="Metallo-dependent phosphatases"/>
    <property type="match status" value="1"/>
</dbReference>
<dbReference type="KEGG" id="snep:Enr13x_61630"/>
<dbReference type="Pfam" id="PF00149">
    <property type="entry name" value="Metallophos"/>
    <property type="match status" value="1"/>
</dbReference>
<dbReference type="GO" id="GO:0004722">
    <property type="term" value="F:protein serine/threonine phosphatase activity"/>
    <property type="evidence" value="ECO:0007669"/>
    <property type="project" value="UniProtKB-EC"/>
</dbReference>
<accession>A0A518HZP8</accession>
<name>A0A518HZP8_9BACT</name>
<sequence length="262" mass="29065">MRRFVIGDIHGCDKALRTLIECIAPEPDDELIFLGDYVDRGPDSRGVIDQLIELQSRCRVVALRGNHEIMLCGVAFGGLDGEMWLTAGGKATVTSYGGSLDKIPAAHKKFLLSLLPHYETRESIFVHACYDAQTPMDQQPEELRYWTHLNTTPGPHFSGKKVFVGHTPQPSGVVLDLGYLVCVDTYCFGNGFLTGMNVATNEIIQVDKKGFRRRVPAAAFLLFVADSFKFVHRLITKRGRVEVELPLPAEPLNTPKPGDQPE</sequence>